<dbReference type="PANTHER" id="PTHR33254:SF4">
    <property type="entry name" value="4-HYDROXY-4-METHYL-2-OXOGLUTARATE ALDOLASE 3-RELATED"/>
    <property type="match status" value="1"/>
</dbReference>
<dbReference type="Pfam" id="PF03737">
    <property type="entry name" value="RraA-like"/>
    <property type="match status" value="1"/>
</dbReference>
<gene>
    <name evidence="5" type="ORF">RKE40_23480</name>
</gene>
<dbReference type="Proteomes" id="UP001254257">
    <property type="component" value="Unassembled WGS sequence"/>
</dbReference>
<keyword evidence="6" id="KW-1185">Reference proteome</keyword>
<proteinExistence type="predicted"/>
<evidence type="ECO:0000256" key="2">
    <source>
        <dbReference type="ARBA" id="ARBA00016549"/>
    </source>
</evidence>
<protein>
    <recommendedName>
        <fullName evidence="2">Putative 4-hydroxy-4-methyl-2-oxoglutarate aldolase</fullName>
    </recommendedName>
    <alternativeName>
        <fullName evidence="3">Regulator of ribonuclease activity homolog</fullName>
    </alternativeName>
    <alternativeName>
        <fullName evidence="4">RraA-like protein</fullName>
    </alternativeName>
</protein>
<evidence type="ECO:0000256" key="3">
    <source>
        <dbReference type="ARBA" id="ARBA00029596"/>
    </source>
</evidence>
<dbReference type="InterPro" id="IPR036704">
    <property type="entry name" value="RraA/RraA-like_sf"/>
</dbReference>
<reference evidence="5 6" key="1">
    <citation type="submission" date="2023-09" db="EMBL/GenBank/DDBJ databases">
        <title>Whole genome shotgun sequencing (WGS) of Bosea sp. ZW T0_25, isolated from stored onions (Allium cepa).</title>
        <authorList>
            <person name="Stoll D.A."/>
            <person name="Huch M."/>
        </authorList>
    </citation>
    <scope>NUCLEOTIDE SEQUENCE [LARGE SCALE GENOMIC DNA]</scope>
    <source>
        <strain evidence="5 6">ZW T0_25</strain>
    </source>
</reference>
<evidence type="ECO:0000256" key="4">
    <source>
        <dbReference type="ARBA" id="ARBA00030169"/>
    </source>
</evidence>
<evidence type="ECO:0000313" key="6">
    <source>
        <dbReference type="Proteomes" id="UP001254257"/>
    </source>
</evidence>
<evidence type="ECO:0000313" key="5">
    <source>
        <dbReference type="EMBL" id="MDU0342869.1"/>
    </source>
</evidence>
<evidence type="ECO:0000256" key="1">
    <source>
        <dbReference type="ARBA" id="ARBA00001968"/>
    </source>
</evidence>
<dbReference type="Gene3D" id="3.50.30.40">
    <property type="entry name" value="Ribonuclease E inhibitor RraA/RraA-like"/>
    <property type="match status" value="1"/>
</dbReference>
<sequence>MAEDKLMATIATPVLSNAVERLEGPWSPGAHALRGMAPLRRGDAVRGPAYTIRLRRAAKPAAANVEVLLRAYDDAPAGSVVVVEVVDDVGGAVLGDIIAHRLKAIRVAGVVVAGPVRDLIGLEEFGPPIWYAQATMLGLEMAETATEAQVELSVGGTRVAPGDLVFADIDGAFVVPKATMGALAPIAAGVIAREEQWHRSLAAGRSLLETLRTPAS</sequence>
<dbReference type="RefSeq" id="WP_316020622.1">
    <property type="nucleotide sequence ID" value="NZ_JAWDID010000051.1"/>
</dbReference>
<dbReference type="PANTHER" id="PTHR33254">
    <property type="entry name" value="4-HYDROXY-4-METHYL-2-OXOGLUTARATE ALDOLASE 3-RELATED"/>
    <property type="match status" value="1"/>
</dbReference>
<dbReference type="InterPro" id="IPR005493">
    <property type="entry name" value="RraA/RraA-like"/>
</dbReference>
<organism evidence="5 6">
    <name type="scientific">Bosea rubneri</name>
    <dbReference type="NCBI Taxonomy" id="3075434"/>
    <lineage>
        <taxon>Bacteria</taxon>
        <taxon>Pseudomonadati</taxon>
        <taxon>Pseudomonadota</taxon>
        <taxon>Alphaproteobacteria</taxon>
        <taxon>Hyphomicrobiales</taxon>
        <taxon>Boseaceae</taxon>
        <taxon>Bosea</taxon>
    </lineage>
</organism>
<accession>A0ABU3SDM0</accession>
<name>A0ABU3SDM0_9HYPH</name>
<dbReference type="EMBL" id="JAWDID010000051">
    <property type="protein sequence ID" value="MDU0342869.1"/>
    <property type="molecule type" value="Genomic_DNA"/>
</dbReference>
<comment type="cofactor">
    <cofactor evidence="1">
        <name>a divalent metal cation</name>
        <dbReference type="ChEBI" id="CHEBI:60240"/>
    </cofactor>
</comment>
<comment type="caution">
    <text evidence="5">The sequence shown here is derived from an EMBL/GenBank/DDBJ whole genome shotgun (WGS) entry which is preliminary data.</text>
</comment>
<dbReference type="SUPFAM" id="SSF89562">
    <property type="entry name" value="RraA-like"/>
    <property type="match status" value="1"/>
</dbReference>